<evidence type="ECO:0000313" key="3">
    <source>
        <dbReference type="Proteomes" id="UP001595533"/>
    </source>
</evidence>
<feature type="domain" description="THIF-type NAD/FAD binding fold" evidence="1">
    <location>
        <begin position="11"/>
        <end position="246"/>
    </location>
</feature>
<dbReference type="InterPro" id="IPR000594">
    <property type="entry name" value="ThiF_NAD_FAD-bd"/>
</dbReference>
<dbReference type="Proteomes" id="UP001595533">
    <property type="component" value="Unassembled WGS sequence"/>
</dbReference>
<organism evidence="2 3">
    <name type="scientific">Marinicella sediminis</name>
    <dbReference type="NCBI Taxonomy" id="1792834"/>
    <lineage>
        <taxon>Bacteria</taxon>
        <taxon>Pseudomonadati</taxon>
        <taxon>Pseudomonadota</taxon>
        <taxon>Gammaproteobacteria</taxon>
        <taxon>Lysobacterales</taxon>
        <taxon>Marinicellaceae</taxon>
        <taxon>Marinicella</taxon>
    </lineage>
</organism>
<accession>A0ABV7JC03</accession>
<name>A0ABV7JC03_9GAMM</name>
<protein>
    <submittedName>
        <fullName evidence="2">ThiF family adenylyltransferase</fullName>
    </submittedName>
</protein>
<keyword evidence="2" id="KW-0808">Transferase</keyword>
<dbReference type="SUPFAM" id="SSF69572">
    <property type="entry name" value="Activating enzymes of the ubiquitin-like proteins"/>
    <property type="match status" value="1"/>
</dbReference>
<dbReference type="PANTHER" id="PTHR43267">
    <property type="entry name" value="TRNA THREONYLCARBAMOYLADENOSINE DEHYDRATASE"/>
    <property type="match status" value="1"/>
</dbReference>
<dbReference type="InterPro" id="IPR035985">
    <property type="entry name" value="Ubiquitin-activating_enz"/>
</dbReference>
<dbReference type="RefSeq" id="WP_077409619.1">
    <property type="nucleotide sequence ID" value="NZ_JBHRTS010000001.1"/>
</dbReference>
<keyword evidence="2" id="KW-0548">Nucleotidyltransferase</keyword>
<reference evidence="3" key="1">
    <citation type="journal article" date="2019" name="Int. J. Syst. Evol. Microbiol.">
        <title>The Global Catalogue of Microorganisms (GCM) 10K type strain sequencing project: providing services to taxonomists for standard genome sequencing and annotation.</title>
        <authorList>
            <consortium name="The Broad Institute Genomics Platform"/>
            <consortium name="The Broad Institute Genome Sequencing Center for Infectious Disease"/>
            <person name="Wu L."/>
            <person name="Ma J."/>
        </authorList>
    </citation>
    <scope>NUCLEOTIDE SEQUENCE [LARGE SCALE GENOMIC DNA]</scope>
    <source>
        <strain evidence="3">KCTC 42953</strain>
    </source>
</reference>
<dbReference type="GO" id="GO:0016779">
    <property type="term" value="F:nucleotidyltransferase activity"/>
    <property type="evidence" value="ECO:0007669"/>
    <property type="project" value="UniProtKB-KW"/>
</dbReference>
<dbReference type="InterPro" id="IPR045886">
    <property type="entry name" value="ThiF/MoeB/HesA"/>
</dbReference>
<gene>
    <name evidence="2" type="ORF">ACFODZ_01760</name>
</gene>
<dbReference type="Pfam" id="PF00899">
    <property type="entry name" value="ThiF"/>
    <property type="match status" value="1"/>
</dbReference>
<dbReference type="Gene3D" id="3.40.50.720">
    <property type="entry name" value="NAD(P)-binding Rossmann-like Domain"/>
    <property type="match status" value="1"/>
</dbReference>
<dbReference type="EMBL" id="JBHRTS010000001">
    <property type="protein sequence ID" value="MFC3192957.1"/>
    <property type="molecule type" value="Genomic_DNA"/>
</dbReference>
<dbReference type="PROSITE" id="PS51257">
    <property type="entry name" value="PROKAR_LIPOPROTEIN"/>
    <property type="match status" value="1"/>
</dbReference>
<dbReference type="CDD" id="cd00755">
    <property type="entry name" value="YgdL_like"/>
    <property type="match status" value="1"/>
</dbReference>
<evidence type="ECO:0000313" key="2">
    <source>
        <dbReference type="EMBL" id="MFC3192957.1"/>
    </source>
</evidence>
<sequence>MKERFGGIERLFGTDGAKQLAQAHVAIIGMGGVGCWAAEMLARCGVGQLTLIDADELCVTNINRQIHALDSTVGQPKVGAMAARIKDINGDCQVSTHETFYLGKNADELLDGGFDYLIDAIDSVKHKVDLLAQCLQRKIPVLTCGGAGGKTDPSRIQTADLAKTNGDRLLKKIRYELRKHHGLGKGKKFNIRAVFSDQPMILPFCETDTQQSFKLDCDSGYGTSPMVISSFGIRAADEVIQALFKKKAT</sequence>
<dbReference type="PANTHER" id="PTHR43267:SF1">
    <property type="entry name" value="TRNA THREONYLCARBAMOYLADENOSINE DEHYDRATASE"/>
    <property type="match status" value="1"/>
</dbReference>
<evidence type="ECO:0000259" key="1">
    <source>
        <dbReference type="Pfam" id="PF00899"/>
    </source>
</evidence>
<comment type="caution">
    <text evidence="2">The sequence shown here is derived from an EMBL/GenBank/DDBJ whole genome shotgun (WGS) entry which is preliminary data.</text>
</comment>
<keyword evidence="3" id="KW-1185">Reference proteome</keyword>
<proteinExistence type="predicted"/>